<organism evidence="1 2">
    <name type="scientific">Galactobacter valiniphilus</name>
    <dbReference type="NCBI Taxonomy" id="2676122"/>
    <lineage>
        <taxon>Bacteria</taxon>
        <taxon>Bacillati</taxon>
        <taxon>Actinomycetota</taxon>
        <taxon>Actinomycetes</taxon>
        <taxon>Micrococcales</taxon>
        <taxon>Micrococcaceae</taxon>
        <taxon>Galactobacter</taxon>
    </lineage>
</organism>
<accession>A0A399J662</accession>
<dbReference type="EMBL" id="QQXK01000046">
    <property type="protein sequence ID" value="RII40933.1"/>
    <property type="molecule type" value="Genomic_DNA"/>
</dbReference>
<comment type="caution">
    <text evidence="1">The sequence shown here is derived from an EMBL/GenBank/DDBJ whole genome shotgun (WGS) entry which is preliminary data.</text>
</comment>
<gene>
    <name evidence="1" type="ORF">DWB68_15310</name>
</gene>
<reference evidence="1 2" key="1">
    <citation type="submission" date="2018-07" db="EMBL/GenBank/DDBJ databases">
        <title>Arthrobacter sp. nov., isolated from raw cow's milk with high bacterial count.</title>
        <authorList>
            <person name="Hahne J."/>
            <person name="Isele D."/>
            <person name="Lipski A."/>
        </authorList>
    </citation>
    <scope>NUCLEOTIDE SEQUENCE [LARGE SCALE GENOMIC DNA]</scope>
    <source>
        <strain evidence="1 2">JZ R-35</strain>
    </source>
</reference>
<dbReference type="AlphaFoldDB" id="A0A399J662"/>
<proteinExistence type="predicted"/>
<keyword evidence="2" id="KW-1185">Reference proteome</keyword>
<sequence>MTATTTTVAETPAQITAHPDWCDRQNCYTDEGGRGYHASSLKQTMRNSDEGVAISYRAHEKAGYIPTVDLVGPHVKAYLSALQLRRLSEVLLEARKDLDPLIAGDGPALPAPSERVLEDGRREVVRTSTEIHPAWCSPADCIHEHGEAPSHRSVDFKCVVPGAAEDFDAVIIQDALAHAEILSYGPSWDVPITPSTARAYARMLIRVADIAEGKTPGD</sequence>
<evidence type="ECO:0000313" key="1">
    <source>
        <dbReference type="EMBL" id="RII40933.1"/>
    </source>
</evidence>
<dbReference type="RefSeq" id="WP_119425988.1">
    <property type="nucleotide sequence ID" value="NZ_QQXK01000046.1"/>
</dbReference>
<evidence type="ECO:0000313" key="2">
    <source>
        <dbReference type="Proteomes" id="UP000265419"/>
    </source>
</evidence>
<protein>
    <submittedName>
        <fullName evidence="1">Uncharacterized protein</fullName>
    </submittedName>
</protein>
<name>A0A399J662_9MICC</name>
<dbReference type="Proteomes" id="UP000265419">
    <property type="component" value="Unassembled WGS sequence"/>
</dbReference>